<keyword evidence="1" id="KW-0472">Membrane</keyword>
<keyword evidence="1" id="KW-1133">Transmembrane helix</keyword>
<feature type="transmembrane region" description="Helical" evidence="1">
    <location>
        <begin position="57"/>
        <end position="81"/>
    </location>
</feature>
<sequence length="83" mass="9336">MFIAFSLFPFYMVYISHKPDGEFGLWELRHFIGMAALQAAAQISIGWYILKNRVPQYVILSAVCMALSFQATFGISVVLLANT</sequence>
<dbReference type="EMBL" id="FNVQ01000001">
    <property type="protein sequence ID" value="SEG18881.1"/>
    <property type="molecule type" value="Genomic_DNA"/>
</dbReference>
<evidence type="ECO:0000313" key="2">
    <source>
        <dbReference type="EMBL" id="SEG18881.1"/>
    </source>
</evidence>
<feature type="transmembrane region" description="Helical" evidence="1">
    <location>
        <begin position="31"/>
        <end position="50"/>
    </location>
</feature>
<reference evidence="2 3" key="1">
    <citation type="submission" date="2016-10" db="EMBL/GenBank/DDBJ databases">
        <authorList>
            <person name="de Groot N.N."/>
        </authorList>
    </citation>
    <scope>NUCLEOTIDE SEQUENCE [LARGE SCALE GENOMIC DNA]</scope>
    <source>
        <strain evidence="2 3">DSM 22012</strain>
    </source>
</reference>
<keyword evidence="3" id="KW-1185">Reference proteome</keyword>
<name>A0A1H5Y4F8_9GAMM</name>
<protein>
    <submittedName>
        <fullName evidence="2">Uncharacterized protein</fullName>
    </submittedName>
</protein>
<dbReference type="Proteomes" id="UP000236745">
    <property type="component" value="Unassembled WGS sequence"/>
</dbReference>
<keyword evidence="1" id="KW-0812">Transmembrane</keyword>
<proteinExistence type="predicted"/>
<organism evidence="2 3">
    <name type="scientific">Marinobacterium lutimaris</name>
    <dbReference type="NCBI Taxonomy" id="568106"/>
    <lineage>
        <taxon>Bacteria</taxon>
        <taxon>Pseudomonadati</taxon>
        <taxon>Pseudomonadota</taxon>
        <taxon>Gammaproteobacteria</taxon>
        <taxon>Oceanospirillales</taxon>
        <taxon>Oceanospirillaceae</taxon>
        <taxon>Marinobacterium</taxon>
    </lineage>
</organism>
<dbReference type="AlphaFoldDB" id="A0A1H5Y4F8"/>
<gene>
    <name evidence="2" type="ORF">SAMN05444390_1011615</name>
</gene>
<accession>A0A1H5Y4F8</accession>
<evidence type="ECO:0000256" key="1">
    <source>
        <dbReference type="SAM" id="Phobius"/>
    </source>
</evidence>
<evidence type="ECO:0000313" key="3">
    <source>
        <dbReference type="Proteomes" id="UP000236745"/>
    </source>
</evidence>